<comment type="caution">
    <text evidence="2">The sequence shown here is derived from an EMBL/GenBank/DDBJ whole genome shotgun (WGS) entry which is preliminary data.</text>
</comment>
<evidence type="ECO:0000256" key="1">
    <source>
        <dbReference type="SAM" id="MobiDB-lite"/>
    </source>
</evidence>
<protein>
    <submittedName>
        <fullName evidence="2">Uncharacterized protein</fullName>
    </submittedName>
</protein>
<reference evidence="2" key="1">
    <citation type="journal article" date="2014" name="Front. Microbiol.">
        <title>High frequency of phylogenetically diverse reductive dehalogenase-homologous genes in deep subseafloor sedimentary metagenomes.</title>
        <authorList>
            <person name="Kawai M."/>
            <person name="Futagami T."/>
            <person name="Toyoda A."/>
            <person name="Takaki Y."/>
            <person name="Nishi S."/>
            <person name="Hori S."/>
            <person name="Arai W."/>
            <person name="Tsubouchi T."/>
            <person name="Morono Y."/>
            <person name="Uchiyama I."/>
            <person name="Ito T."/>
            <person name="Fujiyama A."/>
            <person name="Inagaki F."/>
            <person name="Takami H."/>
        </authorList>
    </citation>
    <scope>NUCLEOTIDE SEQUENCE</scope>
    <source>
        <strain evidence="2">Expedition CK06-06</strain>
    </source>
</reference>
<dbReference type="AlphaFoldDB" id="X1GZS6"/>
<feature type="compositionally biased region" description="Basic and acidic residues" evidence="1">
    <location>
        <begin position="30"/>
        <end position="40"/>
    </location>
</feature>
<proteinExistence type="predicted"/>
<gene>
    <name evidence="2" type="ORF">S03H2_50022</name>
</gene>
<accession>X1GZS6</accession>
<feature type="region of interest" description="Disordered" evidence="1">
    <location>
        <begin position="20"/>
        <end position="40"/>
    </location>
</feature>
<sequence>MREHLAGRAYNLTEAQVLGKDADNMSTARNPDKRLVFRGL</sequence>
<evidence type="ECO:0000313" key="2">
    <source>
        <dbReference type="EMBL" id="GAH62667.1"/>
    </source>
</evidence>
<dbReference type="EMBL" id="BARU01031644">
    <property type="protein sequence ID" value="GAH62667.1"/>
    <property type="molecule type" value="Genomic_DNA"/>
</dbReference>
<name>X1GZS6_9ZZZZ</name>
<organism evidence="2">
    <name type="scientific">marine sediment metagenome</name>
    <dbReference type="NCBI Taxonomy" id="412755"/>
    <lineage>
        <taxon>unclassified sequences</taxon>
        <taxon>metagenomes</taxon>
        <taxon>ecological metagenomes</taxon>
    </lineage>
</organism>